<accession>A0A8T0MWH6</accession>
<gene>
    <name evidence="1" type="ORF">PVAP13_9NG471228</name>
</gene>
<evidence type="ECO:0000313" key="2">
    <source>
        <dbReference type="Proteomes" id="UP000823388"/>
    </source>
</evidence>
<reference evidence="1" key="1">
    <citation type="submission" date="2020-05" db="EMBL/GenBank/DDBJ databases">
        <title>WGS assembly of Panicum virgatum.</title>
        <authorList>
            <person name="Lovell J.T."/>
            <person name="Jenkins J."/>
            <person name="Shu S."/>
            <person name="Juenger T.E."/>
            <person name="Schmutz J."/>
        </authorList>
    </citation>
    <scope>NUCLEOTIDE SEQUENCE</scope>
    <source>
        <strain evidence="1">AP13</strain>
    </source>
</reference>
<evidence type="ECO:0000313" key="1">
    <source>
        <dbReference type="EMBL" id="KAG2539394.1"/>
    </source>
</evidence>
<protein>
    <submittedName>
        <fullName evidence="1">Uncharacterized protein</fullName>
    </submittedName>
</protein>
<name>A0A8T0MWH6_PANVG</name>
<sequence length="105" mass="11841">MLNYGASPTDYLIIQSTEIRMCALSLMSHQYGVPAAAAMVGIMKETDKICDWLSKNKEPFDPCDIDLDNDFELGRHVRVRTLHLMISILAESPFFCSCCCWAQTC</sequence>
<keyword evidence="2" id="KW-1185">Reference proteome</keyword>
<dbReference type="EMBL" id="CM029054">
    <property type="protein sequence ID" value="KAG2539394.1"/>
    <property type="molecule type" value="Genomic_DNA"/>
</dbReference>
<dbReference type="AlphaFoldDB" id="A0A8T0MWH6"/>
<organism evidence="1 2">
    <name type="scientific">Panicum virgatum</name>
    <name type="common">Blackwell switchgrass</name>
    <dbReference type="NCBI Taxonomy" id="38727"/>
    <lineage>
        <taxon>Eukaryota</taxon>
        <taxon>Viridiplantae</taxon>
        <taxon>Streptophyta</taxon>
        <taxon>Embryophyta</taxon>
        <taxon>Tracheophyta</taxon>
        <taxon>Spermatophyta</taxon>
        <taxon>Magnoliopsida</taxon>
        <taxon>Liliopsida</taxon>
        <taxon>Poales</taxon>
        <taxon>Poaceae</taxon>
        <taxon>PACMAD clade</taxon>
        <taxon>Panicoideae</taxon>
        <taxon>Panicodae</taxon>
        <taxon>Paniceae</taxon>
        <taxon>Panicinae</taxon>
        <taxon>Panicum</taxon>
        <taxon>Panicum sect. Hiantes</taxon>
    </lineage>
</organism>
<dbReference type="Proteomes" id="UP000823388">
    <property type="component" value="Chromosome 9N"/>
</dbReference>
<comment type="caution">
    <text evidence="1">The sequence shown here is derived from an EMBL/GenBank/DDBJ whole genome shotgun (WGS) entry which is preliminary data.</text>
</comment>
<proteinExistence type="predicted"/>